<dbReference type="PANTHER" id="PTHR30032">
    <property type="entry name" value="N-ACETYLMURAMOYL-L-ALANINE AMIDASE-RELATED"/>
    <property type="match status" value="1"/>
</dbReference>
<dbReference type="InterPro" id="IPR051922">
    <property type="entry name" value="Bact_Sporulation_Assoc"/>
</dbReference>
<gene>
    <name evidence="2" type="ORF">WMO75_03865</name>
</gene>
<dbReference type="InterPro" id="IPR013486">
    <property type="entry name" value="SpoIID/LytB"/>
</dbReference>
<dbReference type="Pfam" id="PF08486">
    <property type="entry name" value="SpoIID"/>
    <property type="match status" value="1"/>
</dbReference>
<dbReference type="EMBL" id="JBBMEI010000007">
    <property type="protein sequence ID" value="MEQ2357486.1"/>
    <property type="molecule type" value="Genomic_DNA"/>
</dbReference>
<keyword evidence="3" id="KW-1185">Reference proteome</keyword>
<dbReference type="InterPro" id="IPR013693">
    <property type="entry name" value="SpoIID/LytB_N"/>
</dbReference>
<reference evidence="2 3" key="1">
    <citation type="submission" date="2024-03" db="EMBL/GenBank/DDBJ databases">
        <title>Human intestinal bacterial collection.</title>
        <authorList>
            <person name="Pauvert C."/>
            <person name="Hitch T.C.A."/>
            <person name="Clavel T."/>
        </authorList>
    </citation>
    <scope>NUCLEOTIDE SEQUENCE [LARGE SCALE GENOMIC DNA]</scope>
    <source>
        <strain evidence="2 3">CLA-AA-H95</strain>
    </source>
</reference>
<comment type="caution">
    <text evidence="2">The sequence shown here is derived from an EMBL/GenBank/DDBJ whole genome shotgun (WGS) entry which is preliminary data.</text>
</comment>
<dbReference type="RefSeq" id="WP_349077655.1">
    <property type="nucleotide sequence ID" value="NZ_JBBMEI010000007.1"/>
</dbReference>
<dbReference type="PANTHER" id="PTHR30032:SF4">
    <property type="entry name" value="AMIDASE ENHANCER"/>
    <property type="match status" value="1"/>
</dbReference>
<evidence type="ECO:0000259" key="1">
    <source>
        <dbReference type="Pfam" id="PF08486"/>
    </source>
</evidence>
<dbReference type="NCBIfam" id="TIGR02669">
    <property type="entry name" value="SpoIID_LytB"/>
    <property type="match status" value="1"/>
</dbReference>
<protein>
    <submittedName>
        <fullName evidence="2">SpoIID/LytB domain-containing protein</fullName>
    </submittedName>
</protein>
<dbReference type="Proteomes" id="UP001446032">
    <property type="component" value="Unassembled WGS sequence"/>
</dbReference>
<evidence type="ECO:0000313" key="3">
    <source>
        <dbReference type="Proteomes" id="UP001446032"/>
    </source>
</evidence>
<accession>A0ABV1AHR5</accession>
<proteinExistence type="predicted"/>
<sequence>MYLVLLVVLLNELSVHDCAAAGQTKENKTEPEIRVALTDSDFQFVYHDSVTISLNGEETVYEAEALRGRNEIISIPEQEGGILIPSIHRQCGTPSYGGRLEIRPCEEGLLAINILPLEKYLEAVVPSEMPSTYEKEALKAQAVCARTYAWKQMQGSRLHEYGADVDDSVSYQVYQNVAPQESTTKAVRETEGMILSQNGQPVEAYYFSTSAGVTSTDEIWEVSETASYLKSVPCEFDAEEPWSAWTVQIPWTALEEKAVSLLNLAGKLKAVSVQKKSQSGAVTELTVTTEGGTGTVDGEYSIREFLSPRGCKITEKDGSVTEGGKLLPSAYFEIQSQDADGITLKGGGYGHGVGMSQTAANEMAKEGYSYEEILEYFFREIEFVDIYGVK</sequence>
<name>A0ABV1AHR5_9FIRM</name>
<feature type="domain" description="Sporulation stage II protein D amidase enhancer LytB N-terminal" evidence="1">
    <location>
        <begin position="107"/>
        <end position="195"/>
    </location>
</feature>
<organism evidence="2 3">
    <name type="scientific">Blautia intestinihominis</name>
    <dbReference type="NCBI Taxonomy" id="3133152"/>
    <lineage>
        <taxon>Bacteria</taxon>
        <taxon>Bacillati</taxon>
        <taxon>Bacillota</taxon>
        <taxon>Clostridia</taxon>
        <taxon>Lachnospirales</taxon>
        <taxon>Lachnospiraceae</taxon>
        <taxon>Blautia</taxon>
    </lineage>
</organism>
<evidence type="ECO:0000313" key="2">
    <source>
        <dbReference type="EMBL" id="MEQ2357486.1"/>
    </source>
</evidence>